<dbReference type="RefSeq" id="XP_033395048.1">
    <property type="nucleotide sequence ID" value="XM_033547102.1"/>
</dbReference>
<protein>
    <submittedName>
        <fullName evidence="2">Uncharacterized protein</fullName>
    </submittedName>
</protein>
<dbReference type="Proteomes" id="UP000799438">
    <property type="component" value="Unassembled WGS sequence"/>
</dbReference>
<keyword evidence="1" id="KW-1133">Transmembrane helix</keyword>
<gene>
    <name evidence="2" type="ORF">K452DRAFT_75416</name>
</gene>
<keyword evidence="1" id="KW-0472">Membrane</keyword>
<proteinExistence type="predicted"/>
<evidence type="ECO:0000313" key="2">
    <source>
        <dbReference type="EMBL" id="KAF2139335.1"/>
    </source>
</evidence>
<organism evidence="2 3">
    <name type="scientific">Aplosporella prunicola CBS 121167</name>
    <dbReference type="NCBI Taxonomy" id="1176127"/>
    <lineage>
        <taxon>Eukaryota</taxon>
        <taxon>Fungi</taxon>
        <taxon>Dikarya</taxon>
        <taxon>Ascomycota</taxon>
        <taxon>Pezizomycotina</taxon>
        <taxon>Dothideomycetes</taxon>
        <taxon>Dothideomycetes incertae sedis</taxon>
        <taxon>Botryosphaeriales</taxon>
        <taxon>Aplosporellaceae</taxon>
        <taxon>Aplosporella</taxon>
    </lineage>
</organism>
<accession>A0A6A6B7U5</accession>
<sequence>MQAESSTKRKVSSSSLYDIIYPFTWSLIVAVCEFFIHTDYHGWREVVPASIKQQAIARFAESSRIPRVYNHLVYFGLHQDALPYLAPTFFSVFLFLLLLYSIMVPSFYGVDTDDVFRYQCVLNHWSMAIAFGTTVRQFMRESEGRLARAASNCYIIRCNTTREFGATGTDNEHLVQDKA</sequence>
<reference evidence="2" key="1">
    <citation type="journal article" date="2020" name="Stud. Mycol.">
        <title>101 Dothideomycetes genomes: a test case for predicting lifestyles and emergence of pathogens.</title>
        <authorList>
            <person name="Haridas S."/>
            <person name="Albert R."/>
            <person name="Binder M."/>
            <person name="Bloem J."/>
            <person name="Labutti K."/>
            <person name="Salamov A."/>
            <person name="Andreopoulos B."/>
            <person name="Baker S."/>
            <person name="Barry K."/>
            <person name="Bills G."/>
            <person name="Bluhm B."/>
            <person name="Cannon C."/>
            <person name="Castanera R."/>
            <person name="Culley D."/>
            <person name="Daum C."/>
            <person name="Ezra D."/>
            <person name="Gonzalez J."/>
            <person name="Henrissat B."/>
            <person name="Kuo A."/>
            <person name="Liang C."/>
            <person name="Lipzen A."/>
            <person name="Lutzoni F."/>
            <person name="Magnuson J."/>
            <person name="Mondo S."/>
            <person name="Nolan M."/>
            <person name="Ohm R."/>
            <person name="Pangilinan J."/>
            <person name="Park H.-J."/>
            <person name="Ramirez L."/>
            <person name="Alfaro M."/>
            <person name="Sun H."/>
            <person name="Tritt A."/>
            <person name="Yoshinaga Y."/>
            <person name="Zwiers L.-H."/>
            <person name="Turgeon B."/>
            <person name="Goodwin S."/>
            <person name="Spatafora J."/>
            <person name="Crous P."/>
            <person name="Grigoriev I."/>
        </authorList>
    </citation>
    <scope>NUCLEOTIDE SEQUENCE</scope>
    <source>
        <strain evidence="2">CBS 121167</strain>
    </source>
</reference>
<dbReference type="EMBL" id="ML995493">
    <property type="protein sequence ID" value="KAF2139335.1"/>
    <property type="molecule type" value="Genomic_DNA"/>
</dbReference>
<evidence type="ECO:0000256" key="1">
    <source>
        <dbReference type="SAM" id="Phobius"/>
    </source>
</evidence>
<feature type="transmembrane region" description="Helical" evidence="1">
    <location>
        <begin position="81"/>
        <end position="103"/>
    </location>
</feature>
<dbReference type="GeneID" id="54304609"/>
<keyword evidence="1" id="KW-0812">Transmembrane</keyword>
<dbReference type="AlphaFoldDB" id="A0A6A6B7U5"/>
<keyword evidence="3" id="KW-1185">Reference proteome</keyword>
<name>A0A6A6B7U5_9PEZI</name>
<feature type="transmembrane region" description="Helical" evidence="1">
    <location>
        <begin position="19"/>
        <end position="36"/>
    </location>
</feature>
<evidence type="ECO:0000313" key="3">
    <source>
        <dbReference type="Proteomes" id="UP000799438"/>
    </source>
</evidence>